<dbReference type="SUPFAM" id="SSF160631">
    <property type="entry name" value="SMI1/KNR4-like"/>
    <property type="match status" value="1"/>
</dbReference>
<name>A0ABF7RDA1_RALSL</name>
<organism evidence="1 2">
    <name type="scientific">Ralstonia solanacearum IPO1609</name>
    <dbReference type="NCBI Taxonomy" id="564066"/>
    <lineage>
        <taxon>Bacteria</taxon>
        <taxon>Pseudomonadati</taxon>
        <taxon>Pseudomonadota</taxon>
        <taxon>Betaproteobacteria</taxon>
        <taxon>Burkholderiales</taxon>
        <taxon>Burkholderiaceae</taxon>
        <taxon>Ralstonia</taxon>
        <taxon>Ralstonia solanacearum species complex</taxon>
    </lineage>
</organism>
<sequence length="194" mass="21698">MSRMNDLLEILNSSAHLGEEVTPNGAKLIGLVKDERLGIKRWWHFLFPGLTAIQVADLEGEVGIPFPLVFSDFLRNMNGLIAFSGALCVYGARLSLDRRSKDAYPYPLGNPNLLERPRGASANMLFIGGYGWDGSNLYIEINTGKVFRCPRKSVDTLNEWPDFWSMLISEVSRISALYESDGRKRNLSEPTTPS</sequence>
<dbReference type="PROSITE" id="PS00962">
    <property type="entry name" value="RIBOSOMAL_S2_1"/>
    <property type="match status" value="1"/>
</dbReference>
<dbReference type="InterPro" id="IPR037883">
    <property type="entry name" value="Knr4/Smi1-like_sf"/>
</dbReference>
<dbReference type="RefSeq" id="WP_020957146.1">
    <property type="nucleotide sequence ID" value="NZ_LN651282.1"/>
</dbReference>
<evidence type="ECO:0000313" key="2">
    <source>
        <dbReference type="Proteomes" id="UP000053470"/>
    </source>
</evidence>
<reference evidence="1" key="2">
    <citation type="submission" date="2022-04" db="EMBL/GenBank/DDBJ databases">
        <title>Genomic draft of R. solanacearum strain IPO1609, a phylotype IIB1/biovar 2/race 3 strain isolated from potato in Europe.</title>
        <authorList>
            <person name="Boucher C."/>
            <person name="Carrere S."/>
            <person name="Dossat C."/>
            <person name="Elbaz M."/>
            <person name="Genin S."/>
            <person name="Gouzy J."/>
            <person name="Prior P."/>
            <person name="Segurens B."/>
            <person name="Wincker P."/>
        </authorList>
    </citation>
    <scope>NUCLEOTIDE SEQUENCE</scope>
    <source>
        <strain evidence="1">IPO1609</strain>
    </source>
</reference>
<evidence type="ECO:0008006" key="3">
    <source>
        <dbReference type="Google" id="ProtNLM"/>
    </source>
</evidence>
<accession>A0ABF7RDA1</accession>
<gene>
    <name evidence="1" type="ORF">RSIPO_01030</name>
</gene>
<proteinExistence type="predicted"/>
<evidence type="ECO:0000313" key="1">
    <source>
        <dbReference type="EMBL" id="CEJ18856.1"/>
    </source>
</evidence>
<dbReference type="InterPro" id="IPR018130">
    <property type="entry name" value="Ribosomal_uS2_CS"/>
</dbReference>
<protein>
    <recommendedName>
        <fullName evidence="3">Knr4/Smi1-like domain-containing protein</fullName>
    </recommendedName>
</protein>
<dbReference type="AlphaFoldDB" id="A0ABF7RDA1"/>
<keyword evidence="2" id="KW-1185">Reference proteome</keyword>
<dbReference type="EMBL" id="LN651282">
    <property type="protein sequence ID" value="CEJ18856.1"/>
    <property type="molecule type" value="Genomic_DNA"/>
</dbReference>
<dbReference type="Proteomes" id="UP000053470">
    <property type="component" value="Unassembled WGS sequence"/>
</dbReference>
<reference evidence="1" key="1">
    <citation type="submission" date="2014-11" db="EMBL/GenBank/DDBJ databases">
        <authorList>
            <person name="Genoscope - CEA"/>
        </authorList>
    </citation>
    <scope>NUCLEOTIDE SEQUENCE</scope>
    <source>
        <strain evidence="1">IPO1609</strain>
    </source>
</reference>